<dbReference type="AlphaFoldDB" id="A0A2P2K6R8"/>
<protein>
    <submittedName>
        <fullName evidence="2">Uncharacterized protein</fullName>
    </submittedName>
</protein>
<accession>A0A2P2K6R8</accession>
<keyword evidence="1" id="KW-0812">Transmembrane</keyword>
<reference evidence="2" key="1">
    <citation type="submission" date="2018-02" db="EMBL/GenBank/DDBJ databases">
        <title>Rhizophora mucronata_Transcriptome.</title>
        <authorList>
            <person name="Meera S.P."/>
            <person name="Sreeshan A."/>
            <person name="Augustine A."/>
        </authorList>
    </citation>
    <scope>NUCLEOTIDE SEQUENCE</scope>
    <source>
        <tissue evidence="2">Leaf</tissue>
    </source>
</reference>
<organism evidence="2">
    <name type="scientific">Rhizophora mucronata</name>
    <name type="common">Asiatic mangrove</name>
    <dbReference type="NCBI Taxonomy" id="61149"/>
    <lineage>
        <taxon>Eukaryota</taxon>
        <taxon>Viridiplantae</taxon>
        <taxon>Streptophyta</taxon>
        <taxon>Embryophyta</taxon>
        <taxon>Tracheophyta</taxon>
        <taxon>Spermatophyta</taxon>
        <taxon>Magnoliopsida</taxon>
        <taxon>eudicotyledons</taxon>
        <taxon>Gunneridae</taxon>
        <taxon>Pentapetalae</taxon>
        <taxon>rosids</taxon>
        <taxon>fabids</taxon>
        <taxon>Malpighiales</taxon>
        <taxon>Rhizophoraceae</taxon>
        <taxon>Rhizophora</taxon>
    </lineage>
</organism>
<name>A0A2P2K6R8_RHIMU</name>
<sequence length="35" mass="3910">MLNVSNICSLTMSVLWGLMLLTFWSLSVLLLPQGQ</sequence>
<proteinExistence type="predicted"/>
<dbReference type="EMBL" id="GGEC01020944">
    <property type="protein sequence ID" value="MBX01428.1"/>
    <property type="molecule type" value="Transcribed_RNA"/>
</dbReference>
<feature type="transmembrane region" description="Helical" evidence="1">
    <location>
        <begin position="12"/>
        <end position="31"/>
    </location>
</feature>
<evidence type="ECO:0000256" key="1">
    <source>
        <dbReference type="SAM" id="Phobius"/>
    </source>
</evidence>
<keyword evidence="1" id="KW-1133">Transmembrane helix</keyword>
<evidence type="ECO:0000313" key="2">
    <source>
        <dbReference type="EMBL" id="MBX01428.1"/>
    </source>
</evidence>
<keyword evidence="1" id="KW-0472">Membrane</keyword>